<sequence length="370" mass="41227">MFALSKVLVVVVTVLIICTVRQVELTPIVAGNEIETSDQNLANGSDTLNVKGDSALIAILQNQTNLVLNETLVDDDDHNRTATSVERSEAEKGKETEESNEKVDTVVVKNITTSLPIVIKNDTKSLDSNETMTMQVLVSSKPLLVSETNYSISTEQHETNGNVTVVSLPVNVGKNESSDDFDYKKKARPSFYPYMEQILRSESLNDTTVPSYPTIVKSEKYEAQQNVLMKTNGPENLPNFSEKEMNKRRLNHWKVKQIMKGVNMKNEQEKVLGQSGTKNGFPVIFGQKRAAYPPSYILANGDSKVVQDVNSSEETLGWGDSKLRTFFSWFSNPSKGKQGTTPDDILLQQAKAQQAVLPFALSYRGDYLFW</sequence>
<organism evidence="3 4">
    <name type="scientific">Orchesella dallaii</name>
    <dbReference type="NCBI Taxonomy" id="48710"/>
    <lineage>
        <taxon>Eukaryota</taxon>
        <taxon>Metazoa</taxon>
        <taxon>Ecdysozoa</taxon>
        <taxon>Arthropoda</taxon>
        <taxon>Hexapoda</taxon>
        <taxon>Collembola</taxon>
        <taxon>Entomobryomorpha</taxon>
        <taxon>Entomobryoidea</taxon>
        <taxon>Orchesellidae</taxon>
        <taxon>Orchesellinae</taxon>
        <taxon>Orchesella</taxon>
    </lineage>
</organism>
<dbReference type="Proteomes" id="UP001642540">
    <property type="component" value="Unassembled WGS sequence"/>
</dbReference>
<dbReference type="EMBL" id="CAXLJM020000007">
    <property type="protein sequence ID" value="CAL8072954.1"/>
    <property type="molecule type" value="Genomic_DNA"/>
</dbReference>
<reference evidence="3 4" key="1">
    <citation type="submission" date="2024-08" db="EMBL/GenBank/DDBJ databases">
        <authorList>
            <person name="Cucini C."/>
            <person name="Frati F."/>
        </authorList>
    </citation>
    <scope>NUCLEOTIDE SEQUENCE [LARGE SCALE GENOMIC DNA]</scope>
</reference>
<proteinExistence type="predicted"/>
<name>A0ABP1PSX2_9HEXA</name>
<evidence type="ECO:0000256" key="1">
    <source>
        <dbReference type="SAM" id="MobiDB-lite"/>
    </source>
</evidence>
<evidence type="ECO:0000313" key="4">
    <source>
        <dbReference type="Proteomes" id="UP001642540"/>
    </source>
</evidence>
<feature type="chain" id="PRO_5046020420" evidence="2">
    <location>
        <begin position="23"/>
        <end position="370"/>
    </location>
</feature>
<feature type="compositionally biased region" description="Basic and acidic residues" evidence="1">
    <location>
        <begin position="86"/>
        <end position="101"/>
    </location>
</feature>
<evidence type="ECO:0000313" key="3">
    <source>
        <dbReference type="EMBL" id="CAL8072954.1"/>
    </source>
</evidence>
<feature type="signal peptide" evidence="2">
    <location>
        <begin position="1"/>
        <end position="22"/>
    </location>
</feature>
<comment type="caution">
    <text evidence="3">The sequence shown here is derived from an EMBL/GenBank/DDBJ whole genome shotgun (WGS) entry which is preliminary data.</text>
</comment>
<evidence type="ECO:0000256" key="2">
    <source>
        <dbReference type="SAM" id="SignalP"/>
    </source>
</evidence>
<keyword evidence="4" id="KW-1185">Reference proteome</keyword>
<gene>
    <name evidence="3" type="ORF">ODALV1_LOCUS2417</name>
</gene>
<accession>A0ABP1PSX2</accession>
<protein>
    <submittedName>
        <fullName evidence="3">Uncharacterized protein</fullName>
    </submittedName>
</protein>
<keyword evidence="2" id="KW-0732">Signal</keyword>
<feature type="region of interest" description="Disordered" evidence="1">
    <location>
        <begin position="77"/>
        <end position="101"/>
    </location>
</feature>